<dbReference type="InterPro" id="IPR015943">
    <property type="entry name" value="WD40/YVTN_repeat-like_dom_sf"/>
</dbReference>
<protein>
    <recommendedName>
        <fullName evidence="1">Secretion system C-terminal sorting domain-containing protein</fullName>
    </recommendedName>
</protein>
<dbReference type="Pfam" id="PF18962">
    <property type="entry name" value="Por_Secre_tail"/>
    <property type="match status" value="1"/>
</dbReference>
<sequence length="452" mass="49778">MQKSGKFVMIFTSWLLYEKTKNYKSMKKQFIVVVLQFFLLNISVFSQDFWEILPFPDNQNISTLKVNSAGEIFVGTVTGYQDNGIFRSDNDGLTWEMILNTRNFQIFAMSINPIGNIFVGTGDGFYPFLASFDNGLSWDTIPVPFSSGFGEIAFYGQDTVLVGTGAYNGAIVLSTPDLGISWDTLFLTENHTSEYVADIAISSNGDIAIGLGCHLPDMGGLYRSTNGGAEWEFLGLFNRMVENLEYNAQGDLIIGVRGGFDGSGGIYAIYHDNPYQIVECLEGPNVNGLALNSQGHIYAGIGSPNGIIRSTNNGQTFELLDGGLPIGEMGSIENDNNDYIYALTDVGSHYIFRSINPTVTGVNKLPGYNKNYSLFIFPTPVSEVLQGKIKGKLSDGMYEFTISDISGRQIMEDRLSLFQNSFSLNVSFLPQGYYVFTIYSNELTCSAKLIKG</sequence>
<dbReference type="InterPro" id="IPR036278">
    <property type="entry name" value="Sialidase_sf"/>
</dbReference>
<name>A0A644V7U8_9ZZZZ</name>
<feature type="domain" description="Secretion system C-terminal sorting" evidence="1">
    <location>
        <begin position="376"/>
        <end position="450"/>
    </location>
</feature>
<dbReference type="EMBL" id="VSSQ01000238">
    <property type="protein sequence ID" value="MPL87429.1"/>
    <property type="molecule type" value="Genomic_DNA"/>
</dbReference>
<dbReference type="SUPFAM" id="SSF50939">
    <property type="entry name" value="Sialidases"/>
    <property type="match status" value="1"/>
</dbReference>
<proteinExistence type="predicted"/>
<evidence type="ECO:0000259" key="1">
    <source>
        <dbReference type="Pfam" id="PF18962"/>
    </source>
</evidence>
<dbReference type="InterPro" id="IPR026444">
    <property type="entry name" value="Secre_tail"/>
</dbReference>
<dbReference type="Gene3D" id="2.130.10.10">
    <property type="entry name" value="YVTN repeat-like/Quinoprotein amine dehydrogenase"/>
    <property type="match status" value="2"/>
</dbReference>
<dbReference type="CDD" id="cd15482">
    <property type="entry name" value="Sialidase_non-viral"/>
    <property type="match status" value="1"/>
</dbReference>
<evidence type="ECO:0000313" key="2">
    <source>
        <dbReference type="EMBL" id="MPL87429.1"/>
    </source>
</evidence>
<comment type="caution">
    <text evidence="2">The sequence shown here is derived from an EMBL/GenBank/DDBJ whole genome shotgun (WGS) entry which is preliminary data.</text>
</comment>
<gene>
    <name evidence="2" type="ORF">SDC9_33429</name>
</gene>
<organism evidence="2">
    <name type="scientific">bioreactor metagenome</name>
    <dbReference type="NCBI Taxonomy" id="1076179"/>
    <lineage>
        <taxon>unclassified sequences</taxon>
        <taxon>metagenomes</taxon>
        <taxon>ecological metagenomes</taxon>
    </lineage>
</organism>
<dbReference type="AlphaFoldDB" id="A0A644V7U8"/>
<accession>A0A644V7U8</accession>
<reference evidence="2" key="1">
    <citation type="submission" date="2019-08" db="EMBL/GenBank/DDBJ databases">
        <authorList>
            <person name="Kucharzyk K."/>
            <person name="Murdoch R.W."/>
            <person name="Higgins S."/>
            <person name="Loffler F."/>
        </authorList>
    </citation>
    <scope>NUCLEOTIDE SEQUENCE</scope>
</reference>